<accession>P95719</accession>
<keyword evidence="2" id="KW-0560">Oxidoreductase</keyword>
<dbReference type="PANTHER" id="PTHR42879">
    <property type="entry name" value="3-OXOACYL-(ACYL-CARRIER-PROTEIN) REDUCTASE"/>
    <property type="match status" value="1"/>
</dbReference>
<reference evidence="4" key="1">
    <citation type="journal article" date="1995" name="Eur. J. Biochem.">
        <title>The ard1 gene from Streptomyces capreolus encodes a polypeptide of the ABC-transporters superfamily which confers resistance to the aminonucleoside antibiotic A201A.</title>
        <authorList>
            <person name="Barrasa M.I."/>
            <person name="Tercero J.A."/>
            <person name="Lacalle R.A."/>
            <person name="Jimenez A."/>
        </authorList>
    </citation>
    <scope>NUCLEOTIDE SEQUENCE</scope>
    <source>
        <strain evidence="4">NRRL3817</strain>
    </source>
</reference>
<reference evidence="4" key="5">
    <citation type="submission" date="2003-01" db="EMBL/GenBank/DDBJ databases">
        <authorList>
            <person name="Saugar I."/>
        </authorList>
    </citation>
    <scope>NUCLEOTIDE SEQUENCE</scope>
    <source>
        <strain evidence="4">NRRL3817</strain>
    </source>
</reference>
<reference evidence="4" key="4">
    <citation type="submission" date="2002-03" db="EMBL/GenBank/DDBJ databases">
        <title>Cloning and heterologous expression of the antibiotic A201A biosynthetic gene cluster.</title>
        <authorList>
            <person name="Sanz E."/>
            <person name="Saugar I."/>
            <person name="Jimenez A."/>
        </authorList>
    </citation>
    <scope>NUCLEOTIDE SEQUENCE</scope>
    <source>
        <strain evidence="4">NRRL3817</strain>
    </source>
</reference>
<gene>
    <name evidence="4" type="primary">ata4</name>
</gene>
<proteinExistence type="inferred from homology"/>
<reference evidence="4" key="3">
    <citation type="journal article" date="2002" name="Eur. J. Biochem.">
        <title>Identification of a set of genes involved in the biosynthesis of the aminonucleoside moiety of antibiotic A201A from Streptomyces capreolus.</title>
        <authorList>
            <person name="Saugar I."/>
            <person name="Sanz E."/>
            <person name="Rubio M.A."/>
            <person name="Espinosa J.C."/>
            <person name="Jimenez A."/>
        </authorList>
    </citation>
    <scope>NUCLEOTIDE SEQUENCE</scope>
    <source>
        <strain evidence="4">NRRL3817</strain>
    </source>
</reference>
<evidence type="ECO:0000256" key="2">
    <source>
        <dbReference type="ARBA" id="ARBA00023002"/>
    </source>
</evidence>
<dbReference type="PANTHER" id="PTHR42879:SF2">
    <property type="entry name" value="3-OXOACYL-[ACYL-CARRIER-PROTEIN] REDUCTASE FABG"/>
    <property type="match status" value="1"/>
</dbReference>
<dbReference type="InterPro" id="IPR057326">
    <property type="entry name" value="KR_dom"/>
</dbReference>
<dbReference type="PRINTS" id="PR00081">
    <property type="entry name" value="GDHRDH"/>
</dbReference>
<dbReference type="InterPro" id="IPR002347">
    <property type="entry name" value="SDR_fam"/>
</dbReference>
<sequence length="256" mass="26112">MTAPTEPAGRADRPVALVTGASGAIGTAIATALAAAGFDLGVHHHTDAAGGRRTAAAAAALGARAVPVQGDLAREKACVAAVERVVESFGRLDVLVANAGRHRDALLLRLSEDDWDRHQEANLKSAYLCVRAALPSMLRQRHGRIVLVSSVAGLVGSPGQAAYSAAKAGLAGLARTVAHEHGRYGVTCNCVAPGLIADTPSHDGLSEARRRQILDRTAAQRAGRPEEVAAAVAFLSSPAAAYVTGQVLAVDGGMTA</sequence>
<feature type="domain" description="Ketoreductase" evidence="3">
    <location>
        <begin position="14"/>
        <end position="199"/>
    </location>
</feature>
<organism evidence="4">
    <name type="scientific">Saccharothrix mutabilis subsp. capreolus</name>
    <name type="common">Streptomyces capreolus</name>
    <dbReference type="NCBI Taxonomy" id="66854"/>
    <lineage>
        <taxon>Bacteria</taxon>
        <taxon>Bacillati</taxon>
        <taxon>Actinomycetota</taxon>
        <taxon>Actinomycetes</taxon>
        <taxon>Pseudonocardiales</taxon>
        <taxon>Pseudonocardiaceae</taxon>
        <taxon>Saccharothrix</taxon>
    </lineage>
</organism>
<dbReference type="PRINTS" id="PR00080">
    <property type="entry name" value="SDRFAMILY"/>
</dbReference>
<name>P95719_STRMP</name>
<evidence type="ECO:0000313" key="4">
    <source>
        <dbReference type="EMBL" id="CAD62198.1"/>
    </source>
</evidence>
<dbReference type="Gene3D" id="3.40.50.720">
    <property type="entry name" value="NAD(P)-binding Rossmann-like Domain"/>
    <property type="match status" value="1"/>
</dbReference>
<dbReference type="FunFam" id="3.40.50.720:FF:000173">
    <property type="entry name" value="3-oxoacyl-[acyl-carrier protein] reductase"/>
    <property type="match status" value="1"/>
</dbReference>
<dbReference type="NCBIfam" id="NF009466">
    <property type="entry name" value="PRK12826.1-2"/>
    <property type="match status" value="1"/>
</dbReference>
<evidence type="ECO:0000259" key="3">
    <source>
        <dbReference type="SMART" id="SM00822"/>
    </source>
</evidence>
<protein>
    <submittedName>
        <fullName evidence="4">Ata4 protein</fullName>
    </submittedName>
</protein>
<dbReference type="EMBL" id="X84374">
    <property type="protein sequence ID" value="CAD62198.1"/>
    <property type="molecule type" value="Genomic_DNA"/>
</dbReference>
<dbReference type="SUPFAM" id="SSF51735">
    <property type="entry name" value="NAD(P)-binding Rossmann-fold domains"/>
    <property type="match status" value="1"/>
</dbReference>
<dbReference type="Pfam" id="PF13561">
    <property type="entry name" value="adh_short_C2"/>
    <property type="match status" value="1"/>
</dbReference>
<dbReference type="InterPro" id="IPR050259">
    <property type="entry name" value="SDR"/>
</dbReference>
<evidence type="ECO:0000256" key="1">
    <source>
        <dbReference type="ARBA" id="ARBA00006484"/>
    </source>
</evidence>
<dbReference type="InterPro" id="IPR036291">
    <property type="entry name" value="NAD(P)-bd_dom_sf"/>
</dbReference>
<comment type="similarity">
    <text evidence="1">Belongs to the short-chain dehydrogenases/reductases (SDR) family.</text>
</comment>
<dbReference type="InterPro" id="IPR020904">
    <property type="entry name" value="Sc_DH/Rdtase_CS"/>
</dbReference>
<dbReference type="AlphaFoldDB" id="P95719"/>
<reference evidence="4" key="2">
    <citation type="journal article" date="1997" name="Eur. J. Biochem.">
        <title>The aminonucleoside antibiotic A201A is inactivated by a phosphotransferase activity from Streptomyces capreolus NRRL 3817, the producing organism. Isolation and molecular characterization of the relevant encoding gene and its DNA flanking regions.</title>
        <authorList>
            <person name="Barrasa M.I."/>
            <person name="Tercero J.A."/>
            <person name="Jimenez A."/>
        </authorList>
    </citation>
    <scope>NUCLEOTIDE SEQUENCE</scope>
    <source>
        <strain evidence="4">NRRL3817</strain>
    </source>
</reference>
<dbReference type="GO" id="GO:0032787">
    <property type="term" value="P:monocarboxylic acid metabolic process"/>
    <property type="evidence" value="ECO:0007669"/>
    <property type="project" value="UniProtKB-ARBA"/>
</dbReference>
<dbReference type="GO" id="GO:0016491">
    <property type="term" value="F:oxidoreductase activity"/>
    <property type="evidence" value="ECO:0007669"/>
    <property type="project" value="UniProtKB-KW"/>
</dbReference>
<dbReference type="SMART" id="SM00822">
    <property type="entry name" value="PKS_KR"/>
    <property type="match status" value="1"/>
</dbReference>
<dbReference type="PROSITE" id="PS00061">
    <property type="entry name" value="ADH_SHORT"/>
    <property type="match status" value="1"/>
</dbReference>